<feature type="region of interest" description="Disordered" evidence="1">
    <location>
        <begin position="145"/>
        <end position="215"/>
    </location>
</feature>
<sequence>MRHVETLRRQRAEEDGEEMEGARGSARVELLGDAEEEEEEEDSDGVMAAMTHTATKMSHGAPSRSLHSTSSTTTTTTWKWSVNRKIRFASPLTAVPPLPRSALPATAPLPEDHKALYRTDTLRRWRTHLLTHRRPNHFRVLHMLKKKQGEQTPLRRSSSVRLTSQKFESNPDPNQEDEKTSNFQRNTRQRVSSRSIQEKMERLAQAAQKPEVSRSPDVTQRTLVLLEEVSRKRDLFEKEHQASSLTSPGVSRQEFRTFTSGISNRINRLINKGANPGSSPNPAVRPPLTLCVH</sequence>
<protein>
    <submittedName>
        <fullName evidence="2">Uncharacterized protein</fullName>
    </submittedName>
</protein>
<proteinExistence type="predicted"/>
<feature type="compositionally biased region" description="Basic and acidic residues" evidence="1">
    <location>
        <begin position="1"/>
        <end position="13"/>
    </location>
</feature>
<evidence type="ECO:0000256" key="1">
    <source>
        <dbReference type="SAM" id="MobiDB-lite"/>
    </source>
</evidence>
<dbReference type="PANTHER" id="PTHR12392:SF0">
    <property type="entry name" value="LADININ-1"/>
    <property type="match status" value="1"/>
</dbReference>
<dbReference type="PANTHER" id="PTHR12392">
    <property type="entry name" value="LADININ 1"/>
    <property type="match status" value="1"/>
</dbReference>
<dbReference type="InterPro" id="IPR017404">
    <property type="entry name" value="Ladinin_1"/>
</dbReference>
<accession>A0AA47MSQ9</accession>
<dbReference type="Proteomes" id="UP001174136">
    <property type="component" value="Unassembled WGS sequence"/>
</dbReference>
<dbReference type="AlphaFoldDB" id="A0AA47MSQ9"/>
<reference evidence="2" key="1">
    <citation type="journal article" date="2023" name="Front. Mar. Sci.">
        <title>A new Merluccius polli reference genome to investigate the effects of global change in West African waters.</title>
        <authorList>
            <person name="Mateo J.L."/>
            <person name="Blanco-Fernandez C."/>
            <person name="Garcia-Vazquez E."/>
            <person name="Machado-Schiaffino G."/>
        </authorList>
    </citation>
    <scope>NUCLEOTIDE SEQUENCE</scope>
    <source>
        <strain evidence="2">C29</strain>
        <tissue evidence="2">Fin</tissue>
    </source>
</reference>
<organism evidence="2 3">
    <name type="scientific">Merluccius polli</name>
    <name type="common">Benguela hake</name>
    <name type="synonym">Merluccius cadenati</name>
    <dbReference type="NCBI Taxonomy" id="89951"/>
    <lineage>
        <taxon>Eukaryota</taxon>
        <taxon>Metazoa</taxon>
        <taxon>Chordata</taxon>
        <taxon>Craniata</taxon>
        <taxon>Vertebrata</taxon>
        <taxon>Euteleostomi</taxon>
        <taxon>Actinopterygii</taxon>
        <taxon>Neopterygii</taxon>
        <taxon>Teleostei</taxon>
        <taxon>Neoteleostei</taxon>
        <taxon>Acanthomorphata</taxon>
        <taxon>Zeiogadaria</taxon>
        <taxon>Gadariae</taxon>
        <taxon>Gadiformes</taxon>
        <taxon>Gadoidei</taxon>
        <taxon>Merlucciidae</taxon>
        <taxon>Merluccius</taxon>
    </lineage>
</organism>
<comment type="caution">
    <text evidence="2">The sequence shown here is derived from an EMBL/GenBank/DDBJ whole genome shotgun (WGS) entry which is preliminary data.</text>
</comment>
<feature type="compositionally biased region" description="Acidic residues" evidence="1">
    <location>
        <begin position="32"/>
        <end position="44"/>
    </location>
</feature>
<feature type="region of interest" description="Disordered" evidence="1">
    <location>
        <begin position="1"/>
        <end position="45"/>
    </location>
</feature>
<gene>
    <name evidence="2" type="ORF">N1851_015600</name>
</gene>
<evidence type="ECO:0000313" key="3">
    <source>
        <dbReference type="Proteomes" id="UP001174136"/>
    </source>
</evidence>
<feature type="compositionally biased region" description="Polar residues" evidence="1">
    <location>
        <begin position="150"/>
        <end position="173"/>
    </location>
</feature>
<keyword evidence="3" id="KW-1185">Reference proteome</keyword>
<dbReference type="GO" id="GO:0005198">
    <property type="term" value="F:structural molecule activity"/>
    <property type="evidence" value="ECO:0007669"/>
    <property type="project" value="InterPro"/>
</dbReference>
<evidence type="ECO:0000313" key="2">
    <source>
        <dbReference type="EMBL" id="KAK0145495.1"/>
    </source>
</evidence>
<name>A0AA47MSQ9_MERPO</name>
<feature type="region of interest" description="Disordered" evidence="1">
    <location>
        <begin position="273"/>
        <end position="293"/>
    </location>
</feature>
<feature type="compositionally biased region" description="Polar residues" evidence="1">
    <location>
        <begin position="181"/>
        <end position="195"/>
    </location>
</feature>
<dbReference type="EMBL" id="JAOPHQ010002852">
    <property type="protein sequence ID" value="KAK0145495.1"/>
    <property type="molecule type" value="Genomic_DNA"/>
</dbReference>